<dbReference type="InterPro" id="IPR016039">
    <property type="entry name" value="Thiolase-like"/>
</dbReference>
<keyword evidence="6" id="KW-1185">Reference proteome</keyword>
<evidence type="ECO:0000313" key="6">
    <source>
        <dbReference type="Proteomes" id="UP000018201"/>
    </source>
</evidence>
<dbReference type="AlphaFoldDB" id="U6GWD0"/>
<feature type="domain" description="Thiolase N-terminal" evidence="4">
    <location>
        <begin position="178"/>
        <end position="234"/>
    </location>
</feature>
<dbReference type="Proteomes" id="UP000018201">
    <property type="component" value="Unassembled WGS sequence"/>
</dbReference>
<keyword evidence="2 5" id="KW-0808">Transferase</keyword>
<evidence type="ECO:0000256" key="1">
    <source>
        <dbReference type="ARBA" id="ARBA00010982"/>
    </source>
</evidence>
<accession>U6GWD0</accession>
<feature type="domain" description="Thiolase N-terminal" evidence="4">
    <location>
        <begin position="10"/>
        <end position="140"/>
    </location>
</feature>
<dbReference type="GO" id="GO:0016747">
    <property type="term" value="F:acyltransferase activity, transferring groups other than amino-acyl groups"/>
    <property type="evidence" value="ECO:0007669"/>
    <property type="project" value="InterPro"/>
</dbReference>
<organism evidence="5 6">
    <name type="scientific">Eimeria praecox</name>
    <dbReference type="NCBI Taxonomy" id="51316"/>
    <lineage>
        <taxon>Eukaryota</taxon>
        <taxon>Sar</taxon>
        <taxon>Alveolata</taxon>
        <taxon>Apicomplexa</taxon>
        <taxon>Conoidasida</taxon>
        <taxon>Coccidia</taxon>
        <taxon>Eucoccidiorida</taxon>
        <taxon>Eimeriorina</taxon>
        <taxon>Eimeriidae</taxon>
        <taxon>Eimeria</taxon>
    </lineage>
</organism>
<protein>
    <submittedName>
        <fullName evidence="5">Acetyil CoA acetyltransferase/thiolase, putative</fullName>
    </submittedName>
</protein>
<dbReference type="VEuPathDB" id="ToxoDB:EPH_0012480"/>
<dbReference type="InterPro" id="IPR020616">
    <property type="entry name" value="Thiolase_N"/>
</dbReference>
<dbReference type="Pfam" id="PF00108">
    <property type="entry name" value="Thiolase_N"/>
    <property type="match status" value="2"/>
</dbReference>
<evidence type="ECO:0000259" key="4">
    <source>
        <dbReference type="Pfam" id="PF00108"/>
    </source>
</evidence>
<reference evidence="5" key="2">
    <citation type="submission" date="2013-10" db="EMBL/GenBank/DDBJ databases">
        <authorList>
            <person name="Aslett M."/>
        </authorList>
    </citation>
    <scope>NUCLEOTIDE SEQUENCE [LARGE SCALE GENOMIC DNA]</scope>
    <source>
        <strain evidence="5">Houghton</strain>
    </source>
</reference>
<dbReference type="EMBL" id="HG692771">
    <property type="protein sequence ID" value="CDI84531.1"/>
    <property type="molecule type" value="Genomic_DNA"/>
</dbReference>
<dbReference type="OrthoDB" id="5404651at2759"/>
<dbReference type="PANTHER" id="PTHR18919:SF107">
    <property type="entry name" value="ACETYL-COA ACETYLTRANSFERASE, CYTOSOLIC"/>
    <property type="match status" value="1"/>
</dbReference>
<keyword evidence="3" id="KW-0012">Acyltransferase</keyword>
<evidence type="ECO:0000256" key="2">
    <source>
        <dbReference type="ARBA" id="ARBA00022679"/>
    </source>
</evidence>
<proteinExistence type="inferred from homology"/>
<reference evidence="5" key="1">
    <citation type="submission" date="2013-10" db="EMBL/GenBank/DDBJ databases">
        <title>Genomic analysis of the causative agents of coccidiosis in chickens.</title>
        <authorList>
            <person name="Reid A.J."/>
            <person name="Blake D."/>
            <person name="Billington K."/>
            <person name="Browne H."/>
            <person name="Dunn M."/>
            <person name="Hung S."/>
            <person name="Kawahara F."/>
            <person name="Miranda-Saavedra D."/>
            <person name="Mourier T."/>
            <person name="Nagra H."/>
            <person name="Otto T.D."/>
            <person name="Rawlings N."/>
            <person name="Sanchez A."/>
            <person name="Sanders M."/>
            <person name="Subramaniam C."/>
            <person name="Tay Y."/>
            <person name="Dear P."/>
            <person name="Doerig C."/>
            <person name="Gruber A."/>
            <person name="Parkinson J."/>
            <person name="Shirley M."/>
            <person name="Wan K.L."/>
            <person name="Berriman M."/>
            <person name="Tomley F."/>
            <person name="Pain A."/>
        </authorList>
    </citation>
    <scope>NUCLEOTIDE SEQUENCE [LARGE SCALE GENOMIC DNA]</scope>
    <source>
        <strain evidence="5">Houghton</strain>
    </source>
</reference>
<evidence type="ECO:0000313" key="5">
    <source>
        <dbReference type="EMBL" id="CDI84531.1"/>
    </source>
</evidence>
<sequence length="250" mass="26157">MGSNSDSHSRIPSCASVYGVNGSCPSGLKAVCLAASSVALGETPLALAVGVDSLSNAPYLLLRARQGGYKVGDGPLVDSVVFEGLRGSENQPLPGKWADAAAVQLGISRADCDTYAVQSFKRAADATSSGFFRLEGLLPFSTAFSETPSQCAGSAASSFQVAQVQQQQRRVGVSRPRWQQQQETPGVLQQDEEVQRLSLDRLASANPVFGPEGLTTSENSFKLGDGAAAVVLAADEEARNRGLKPLARQV</sequence>
<dbReference type="SUPFAM" id="SSF53901">
    <property type="entry name" value="Thiolase-like"/>
    <property type="match status" value="1"/>
</dbReference>
<gene>
    <name evidence="5" type="ORF">EPH_0012480</name>
</gene>
<comment type="similarity">
    <text evidence="1">Belongs to the thiolase-like superfamily. Thiolase family.</text>
</comment>
<evidence type="ECO:0000256" key="3">
    <source>
        <dbReference type="ARBA" id="ARBA00023315"/>
    </source>
</evidence>
<dbReference type="Gene3D" id="3.40.47.10">
    <property type="match status" value="1"/>
</dbReference>
<name>U6GWD0_9EIME</name>
<dbReference type="PANTHER" id="PTHR18919">
    <property type="entry name" value="ACETYL-COA C-ACYLTRANSFERASE"/>
    <property type="match status" value="1"/>
</dbReference>